<evidence type="ECO:0000313" key="2">
    <source>
        <dbReference type="EMBL" id="MDO9707921.1"/>
    </source>
</evidence>
<proteinExistence type="predicted"/>
<reference evidence="2 3" key="1">
    <citation type="submission" date="2023-08" db="EMBL/GenBank/DDBJ databases">
        <title>The draft genome sequence of Paracraurococcus sp. LOR1-02.</title>
        <authorList>
            <person name="Kingkaew E."/>
            <person name="Tanasupawat S."/>
        </authorList>
    </citation>
    <scope>NUCLEOTIDE SEQUENCE [LARGE SCALE GENOMIC DNA]</scope>
    <source>
        <strain evidence="2 3">LOR1-02</strain>
    </source>
</reference>
<organism evidence="2 3">
    <name type="scientific">Paracraurococcus lichenis</name>
    <dbReference type="NCBI Taxonomy" id="3064888"/>
    <lineage>
        <taxon>Bacteria</taxon>
        <taxon>Pseudomonadati</taxon>
        <taxon>Pseudomonadota</taxon>
        <taxon>Alphaproteobacteria</taxon>
        <taxon>Acetobacterales</taxon>
        <taxon>Roseomonadaceae</taxon>
        <taxon>Paracraurococcus</taxon>
    </lineage>
</organism>
<feature type="chain" id="PRO_5047453534" description="Lipoprotein" evidence="1">
    <location>
        <begin position="21"/>
        <end position="119"/>
    </location>
</feature>
<dbReference type="Proteomes" id="UP001243009">
    <property type="component" value="Unassembled WGS sequence"/>
</dbReference>
<keyword evidence="1" id="KW-0732">Signal</keyword>
<accession>A0ABT9DVJ3</accession>
<sequence length="119" mass="11593">MRPAVLLLALAAAACSIAPAPPDPDPVAGPPLRQGELAAADPVLAAACVSRGVPGTVVELRREGAAVRPVAEATPVALVLDRQPGGAVAWRLLGPGAGTVAEALDRALQDCAGGIGGPA</sequence>
<feature type="signal peptide" evidence="1">
    <location>
        <begin position="1"/>
        <end position="20"/>
    </location>
</feature>
<evidence type="ECO:0000313" key="3">
    <source>
        <dbReference type="Proteomes" id="UP001243009"/>
    </source>
</evidence>
<dbReference type="PROSITE" id="PS51257">
    <property type="entry name" value="PROKAR_LIPOPROTEIN"/>
    <property type="match status" value="1"/>
</dbReference>
<keyword evidence="3" id="KW-1185">Reference proteome</keyword>
<dbReference type="RefSeq" id="WP_305102781.1">
    <property type="nucleotide sequence ID" value="NZ_JAUTWS010000004.1"/>
</dbReference>
<name>A0ABT9DVJ3_9PROT</name>
<evidence type="ECO:0008006" key="4">
    <source>
        <dbReference type="Google" id="ProtNLM"/>
    </source>
</evidence>
<gene>
    <name evidence="2" type="ORF">Q7A36_06175</name>
</gene>
<protein>
    <recommendedName>
        <fullName evidence="4">Lipoprotein</fullName>
    </recommendedName>
</protein>
<comment type="caution">
    <text evidence="2">The sequence shown here is derived from an EMBL/GenBank/DDBJ whole genome shotgun (WGS) entry which is preliminary data.</text>
</comment>
<dbReference type="EMBL" id="JAUTWS010000004">
    <property type="protein sequence ID" value="MDO9707921.1"/>
    <property type="molecule type" value="Genomic_DNA"/>
</dbReference>
<evidence type="ECO:0000256" key="1">
    <source>
        <dbReference type="SAM" id="SignalP"/>
    </source>
</evidence>